<protein>
    <submittedName>
        <fullName evidence="1">Uncharacterized protein</fullName>
    </submittedName>
</protein>
<dbReference type="EMBL" id="MCFA01000068">
    <property type="protein sequence ID" value="ORY10791.1"/>
    <property type="molecule type" value="Genomic_DNA"/>
</dbReference>
<gene>
    <name evidence="1" type="ORF">BCR34DRAFT_588341</name>
</gene>
<sequence>MANDAPIATSATWFTTSLRGEMKVRGALEGVTLLGEGLPDNRSEKQGLSAMETGIVWRERVERCGEGRDGCRNTHFSWGRIPPTKVELPLAQRRFLDLNPNIATSEFHGHPSIQSVAKKRLGVRLAGLGGALSARGLGWRQWTEMADGLREPHCQKPASNLSTIREGRLKPNLARKRLRYFTLVQTTWILPGHDSASRAFDRK</sequence>
<organism evidence="1 2">
    <name type="scientific">Clohesyomyces aquaticus</name>
    <dbReference type="NCBI Taxonomy" id="1231657"/>
    <lineage>
        <taxon>Eukaryota</taxon>
        <taxon>Fungi</taxon>
        <taxon>Dikarya</taxon>
        <taxon>Ascomycota</taxon>
        <taxon>Pezizomycotina</taxon>
        <taxon>Dothideomycetes</taxon>
        <taxon>Pleosporomycetidae</taxon>
        <taxon>Pleosporales</taxon>
        <taxon>Lindgomycetaceae</taxon>
        <taxon>Clohesyomyces</taxon>
    </lineage>
</organism>
<reference evidence="1 2" key="1">
    <citation type="submission" date="2016-07" db="EMBL/GenBank/DDBJ databases">
        <title>Pervasive Adenine N6-methylation of Active Genes in Fungi.</title>
        <authorList>
            <consortium name="DOE Joint Genome Institute"/>
            <person name="Mondo S.J."/>
            <person name="Dannebaum R.O."/>
            <person name="Kuo R.C."/>
            <person name="Labutti K."/>
            <person name="Haridas S."/>
            <person name="Kuo A."/>
            <person name="Salamov A."/>
            <person name="Ahrendt S.R."/>
            <person name="Lipzen A."/>
            <person name="Sullivan W."/>
            <person name="Andreopoulos W.B."/>
            <person name="Clum A."/>
            <person name="Lindquist E."/>
            <person name="Daum C."/>
            <person name="Ramamoorthy G.K."/>
            <person name="Gryganskyi A."/>
            <person name="Culley D."/>
            <person name="Magnuson J.K."/>
            <person name="James T.Y."/>
            <person name="O'Malley M.A."/>
            <person name="Stajich J.E."/>
            <person name="Spatafora J.W."/>
            <person name="Visel A."/>
            <person name="Grigoriev I.V."/>
        </authorList>
    </citation>
    <scope>NUCLEOTIDE SEQUENCE [LARGE SCALE GENOMIC DNA]</scope>
    <source>
        <strain evidence="1 2">CBS 115471</strain>
    </source>
</reference>
<keyword evidence="2" id="KW-1185">Reference proteome</keyword>
<dbReference type="AlphaFoldDB" id="A0A1Y1ZKL6"/>
<evidence type="ECO:0000313" key="1">
    <source>
        <dbReference type="EMBL" id="ORY10791.1"/>
    </source>
</evidence>
<name>A0A1Y1ZKL6_9PLEO</name>
<comment type="caution">
    <text evidence="1">The sequence shown here is derived from an EMBL/GenBank/DDBJ whole genome shotgun (WGS) entry which is preliminary data.</text>
</comment>
<dbReference type="Proteomes" id="UP000193144">
    <property type="component" value="Unassembled WGS sequence"/>
</dbReference>
<accession>A0A1Y1ZKL6</accession>
<evidence type="ECO:0000313" key="2">
    <source>
        <dbReference type="Proteomes" id="UP000193144"/>
    </source>
</evidence>
<proteinExistence type="predicted"/>